<reference evidence="1 4" key="1">
    <citation type="submission" date="2015-09" db="EMBL/GenBank/DDBJ databases">
        <authorList>
            <consortium name="Pathogen Informatics"/>
        </authorList>
    </citation>
    <scope>NUCLEOTIDE SEQUENCE [LARGE SCALE GENOMIC DNA]</scope>
    <source>
        <strain evidence="1 4">2789STDY5834961</strain>
    </source>
</reference>
<evidence type="ECO:0000313" key="2">
    <source>
        <dbReference type="EMBL" id="RHG11370.1"/>
    </source>
</evidence>
<name>A0A173TYD1_9FIRM</name>
<organism evidence="1 4">
    <name type="scientific">Dorea longicatena</name>
    <dbReference type="NCBI Taxonomy" id="88431"/>
    <lineage>
        <taxon>Bacteria</taxon>
        <taxon>Bacillati</taxon>
        <taxon>Bacillota</taxon>
        <taxon>Clostridia</taxon>
        <taxon>Lachnospirales</taxon>
        <taxon>Lachnospiraceae</taxon>
        <taxon>Dorea</taxon>
    </lineage>
</organism>
<evidence type="ECO:0000313" key="5">
    <source>
        <dbReference type="Proteomes" id="UP000284095"/>
    </source>
</evidence>
<evidence type="ECO:0000313" key="6">
    <source>
        <dbReference type="Proteomes" id="UP000284112"/>
    </source>
</evidence>
<sequence length="283" mass="29529">MAQFTNQAQLRYGNSVTNSNIAVGEILEVLSISKTAVKNTYHPGGTVTYIISIINSGTAPITGLTLTDDLGAYAFSTTSLTPLTYLDNTVKYYTNGTLQAAPAVTAGPPLVFSGLTVPANGNLTLVYETAVNQYAPLTNESFITNTVTASGDGITSITAKETVNAEALPLLGITKSISPVPVTENGSLTYTFLIQNEGNVPANEATAVIVTDTFNPILSNLTVTFNGSTWTEGEDYTYDKTTGTFATGAGKVTVPAATFTVNETTGEWSSNPGFSTLTITGTV</sequence>
<evidence type="ECO:0000313" key="4">
    <source>
        <dbReference type="Proteomes" id="UP000095597"/>
    </source>
</evidence>
<dbReference type="NCBIfam" id="TIGR01451">
    <property type="entry name" value="B_ant_repeat"/>
    <property type="match status" value="1"/>
</dbReference>
<keyword evidence="5" id="KW-1185">Reference proteome</keyword>
<dbReference type="EMBL" id="CYXO01000009">
    <property type="protein sequence ID" value="CUN06238.1"/>
    <property type="molecule type" value="Genomic_DNA"/>
</dbReference>
<proteinExistence type="predicted"/>
<gene>
    <name evidence="3" type="ORF">DW265_00695</name>
    <name evidence="2" type="ORF">DW641_00575</name>
    <name evidence="1" type="ORF">ERS852573_01759</name>
</gene>
<dbReference type="Proteomes" id="UP000095597">
    <property type="component" value="Unassembled WGS sequence"/>
</dbReference>
<evidence type="ECO:0000313" key="3">
    <source>
        <dbReference type="EMBL" id="RHG28786.1"/>
    </source>
</evidence>
<dbReference type="RefSeq" id="WP_028085872.1">
    <property type="nucleotide sequence ID" value="NZ_CYXO01000009.1"/>
</dbReference>
<dbReference type="Proteomes" id="UP000284112">
    <property type="component" value="Unassembled WGS sequence"/>
</dbReference>
<reference evidence="5 6" key="2">
    <citation type="submission" date="2018-08" db="EMBL/GenBank/DDBJ databases">
        <title>A genome reference for cultivated species of the human gut microbiota.</title>
        <authorList>
            <person name="Zou Y."/>
            <person name="Xue W."/>
            <person name="Luo G."/>
        </authorList>
    </citation>
    <scope>NUCLEOTIDE SEQUENCE [LARGE SCALE GENOMIC DNA]</scope>
    <source>
        <strain evidence="3 5">AM22-22</strain>
        <strain evidence="2 6">AM23-13</strain>
    </source>
</reference>
<dbReference type="OrthoDB" id="1817816at2"/>
<dbReference type="Proteomes" id="UP000284095">
    <property type="component" value="Unassembled WGS sequence"/>
</dbReference>
<dbReference type="AlphaFoldDB" id="A0A173TYD1"/>
<protein>
    <submittedName>
        <fullName evidence="1">Conserved repeat domain</fullName>
    </submittedName>
</protein>
<dbReference type="EMBL" id="QRIC01000001">
    <property type="protein sequence ID" value="RHG28786.1"/>
    <property type="molecule type" value="Genomic_DNA"/>
</dbReference>
<accession>A0A173TYD1</accession>
<dbReference type="InterPro" id="IPR047589">
    <property type="entry name" value="DUF11_rpt"/>
</dbReference>
<dbReference type="EMBL" id="QRHW01000001">
    <property type="protein sequence ID" value="RHG11370.1"/>
    <property type="molecule type" value="Genomic_DNA"/>
</dbReference>
<evidence type="ECO:0000313" key="1">
    <source>
        <dbReference type="EMBL" id="CUN06238.1"/>
    </source>
</evidence>